<accession>A0A9W6XC82</accession>
<dbReference type="SMART" id="SM00220">
    <property type="entry name" value="S_TKc"/>
    <property type="match status" value="1"/>
</dbReference>
<dbReference type="InterPro" id="IPR051681">
    <property type="entry name" value="Ser/Thr_Kinases-Pseudokinases"/>
</dbReference>
<dbReference type="PANTHER" id="PTHR44329">
    <property type="entry name" value="SERINE/THREONINE-PROTEIN KINASE TNNI3K-RELATED"/>
    <property type="match status" value="1"/>
</dbReference>
<dbReference type="Gene3D" id="1.10.510.10">
    <property type="entry name" value="Transferase(Phosphotransferase) domain 1"/>
    <property type="match status" value="1"/>
</dbReference>
<gene>
    <name evidence="2" type="ORF">Pfra01_000965800</name>
</gene>
<dbReference type="Pfam" id="PF00069">
    <property type="entry name" value="Pkinase"/>
    <property type="match status" value="1"/>
</dbReference>
<dbReference type="GO" id="GO:0004674">
    <property type="term" value="F:protein serine/threonine kinase activity"/>
    <property type="evidence" value="ECO:0007669"/>
    <property type="project" value="TreeGrafter"/>
</dbReference>
<feature type="domain" description="Protein kinase" evidence="1">
    <location>
        <begin position="220"/>
        <end position="492"/>
    </location>
</feature>
<keyword evidence="3" id="KW-1185">Reference proteome</keyword>
<reference evidence="2" key="1">
    <citation type="submission" date="2023-04" db="EMBL/GenBank/DDBJ databases">
        <title>Phytophthora fragariaefolia NBRC 109709.</title>
        <authorList>
            <person name="Ichikawa N."/>
            <person name="Sato H."/>
            <person name="Tonouchi N."/>
        </authorList>
    </citation>
    <scope>NUCLEOTIDE SEQUENCE</scope>
    <source>
        <strain evidence="2">NBRC 109709</strain>
    </source>
</reference>
<comment type="caution">
    <text evidence="2">The sequence shown here is derived from an EMBL/GenBank/DDBJ whole genome shotgun (WGS) entry which is preliminary data.</text>
</comment>
<name>A0A9W6XC82_9STRA</name>
<dbReference type="GO" id="GO:0005524">
    <property type="term" value="F:ATP binding"/>
    <property type="evidence" value="ECO:0007669"/>
    <property type="project" value="InterPro"/>
</dbReference>
<dbReference type="InterPro" id="IPR000719">
    <property type="entry name" value="Prot_kinase_dom"/>
</dbReference>
<dbReference type="InterPro" id="IPR008271">
    <property type="entry name" value="Ser/Thr_kinase_AS"/>
</dbReference>
<dbReference type="OrthoDB" id="127581at2759"/>
<dbReference type="PROSITE" id="PS00108">
    <property type="entry name" value="PROTEIN_KINASE_ST"/>
    <property type="match status" value="1"/>
</dbReference>
<dbReference type="PANTHER" id="PTHR44329:SF214">
    <property type="entry name" value="PROTEIN KINASE DOMAIN-CONTAINING PROTEIN"/>
    <property type="match status" value="1"/>
</dbReference>
<dbReference type="EMBL" id="BSXT01000903">
    <property type="protein sequence ID" value="GMF35948.1"/>
    <property type="molecule type" value="Genomic_DNA"/>
</dbReference>
<evidence type="ECO:0000313" key="2">
    <source>
        <dbReference type="EMBL" id="GMF35948.1"/>
    </source>
</evidence>
<organism evidence="2 3">
    <name type="scientific">Phytophthora fragariaefolia</name>
    <dbReference type="NCBI Taxonomy" id="1490495"/>
    <lineage>
        <taxon>Eukaryota</taxon>
        <taxon>Sar</taxon>
        <taxon>Stramenopiles</taxon>
        <taxon>Oomycota</taxon>
        <taxon>Peronosporomycetes</taxon>
        <taxon>Peronosporales</taxon>
        <taxon>Peronosporaceae</taxon>
        <taxon>Phytophthora</taxon>
    </lineage>
</organism>
<evidence type="ECO:0000313" key="3">
    <source>
        <dbReference type="Proteomes" id="UP001165121"/>
    </source>
</evidence>
<dbReference type="InterPro" id="IPR011009">
    <property type="entry name" value="Kinase-like_dom_sf"/>
</dbReference>
<evidence type="ECO:0000259" key="1">
    <source>
        <dbReference type="PROSITE" id="PS50011"/>
    </source>
</evidence>
<dbReference type="Proteomes" id="UP001165121">
    <property type="component" value="Unassembled WGS sequence"/>
</dbReference>
<dbReference type="SUPFAM" id="SSF56112">
    <property type="entry name" value="Protein kinase-like (PK-like)"/>
    <property type="match status" value="1"/>
</dbReference>
<dbReference type="Gene3D" id="3.30.200.20">
    <property type="entry name" value="Phosphorylase Kinase, domain 1"/>
    <property type="match status" value="1"/>
</dbReference>
<sequence>MYKISSSYLGDRCGGTPYAVYASSVDSCTPTECSASSGETNADMETIDCSSDFIATMRDKFDDSPYLIKLMTTDSTCSKLSMAFGYPASGTCVGAYDKSYYVIAQLDDNGTASLQYYRERSCLSKDLYQTDSANKLHSSSTCALLTATNGTAALMSMTPVEATPRRGQGMKDTKATLNSDRSSIALLETPQTSLGLNVPGQTGLWNDDVITAKRIPRDKVQTQKLISRGAFGEVYAGLYNGQQVAVKMLPPATRTNMKQVNDFLAEAKMNATMDHPHIVTFVGVAWDSLSDLCVVLEYMQGGELRALLDTYLKSKHPVGFDKQKATIALQVCHALTYLHSLEPPVVHRDLKSRNILFTSDMEAKLSDFGVSRETLDQTMTAGVGTSLWMAPEVMLGERYDDKADMFSFGVVLSELDVHTMPYARAKKENLESSGREMVDSVLLQRVALGRLQVEFSDASPEAMVELGRACMSVDPTQRPNAAEALYKLHVICQMMP</sequence>
<dbReference type="AlphaFoldDB" id="A0A9W6XC82"/>
<proteinExistence type="predicted"/>
<dbReference type="PROSITE" id="PS50011">
    <property type="entry name" value="PROTEIN_KINASE_DOM"/>
    <property type="match status" value="1"/>
</dbReference>
<protein>
    <submittedName>
        <fullName evidence="2">Unnamed protein product</fullName>
    </submittedName>
</protein>